<reference evidence="1 2" key="1">
    <citation type="submission" date="2018-04" db="EMBL/GenBank/DDBJ databases">
        <title>The genome of golden apple snail Pomacea canaliculata provides insight into stress tolerance and invasive adaptation.</title>
        <authorList>
            <person name="Liu C."/>
            <person name="Liu B."/>
            <person name="Ren Y."/>
            <person name="Zhang Y."/>
            <person name="Wang H."/>
            <person name="Li S."/>
            <person name="Jiang F."/>
            <person name="Yin L."/>
            <person name="Zhang G."/>
            <person name="Qian W."/>
            <person name="Fan W."/>
        </authorList>
    </citation>
    <scope>NUCLEOTIDE SEQUENCE [LARGE SCALE GENOMIC DNA]</scope>
    <source>
        <strain evidence="1">SZHN2017</strain>
        <tissue evidence="1">Muscle</tissue>
    </source>
</reference>
<organism evidence="1 2">
    <name type="scientific">Pomacea canaliculata</name>
    <name type="common">Golden apple snail</name>
    <dbReference type="NCBI Taxonomy" id="400727"/>
    <lineage>
        <taxon>Eukaryota</taxon>
        <taxon>Metazoa</taxon>
        <taxon>Spiralia</taxon>
        <taxon>Lophotrochozoa</taxon>
        <taxon>Mollusca</taxon>
        <taxon>Gastropoda</taxon>
        <taxon>Caenogastropoda</taxon>
        <taxon>Architaenioglossa</taxon>
        <taxon>Ampullarioidea</taxon>
        <taxon>Ampullariidae</taxon>
        <taxon>Pomacea</taxon>
    </lineage>
</organism>
<sequence length="168" mass="19272">MFPFVGIKNESDNYPKAAEKIKQLMNEVADAASTSKNEECLQCSKRRRSKFLHTWIFTDRLAALTLHVTLEDEVGIVQMAAAARYMAESGKGETPFPATDYKDGWEGPGHRDEDTPDINWLLVLIVFVRSCSCWDPTLRHLHPNLNLTHVLHWHWSGLCIQPREEEPR</sequence>
<evidence type="ECO:0000313" key="1">
    <source>
        <dbReference type="EMBL" id="PVD37518.1"/>
    </source>
</evidence>
<comment type="caution">
    <text evidence="1">The sequence shown here is derived from an EMBL/GenBank/DDBJ whole genome shotgun (WGS) entry which is preliminary data.</text>
</comment>
<evidence type="ECO:0000313" key="2">
    <source>
        <dbReference type="Proteomes" id="UP000245119"/>
    </source>
</evidence>
<name>A0A2T7PVS7_POMCA</name>
<gene>
    <name evidence="1" type="ORF">C0Q70_00112</name>
</gene>
<dbReference type="EMBL" id="PZQS01000001">
    <property type="protein sequence ID" value="PVD37518.1"/>
    <property type="molecule type" value="Genomic_DNA"/>
</dbReference>
<accession>A0A2T7PVS7</accession>
<keyword evidence="2" id="KW-1185">Reference proteome</keyword>
<protein>
    <submittedName>
        <fullName evidence="1">Uncharacterized protein</fullName>
    </submittedName>
</protein>
<dbReference type="AlphaFoldDB" id="A0A2T7PVS7"/>
<dbReference type="Proteomes" id="UP000245119">
    <property type="component" value="Linkage Group LG1"/>
</dbReference>
<proteinExistence type="predicted"/>